<organism evidence="2 3">
    <name type="scientific">Candidatus Viadribacter manganicus</name>
    <dbReference type="NCBI Taxonomy" id="1759059"/>
    <lineage>
        <taxon>Bacteria</taxon>
        <taxon>Pseudomonadati</taxon>
        <taxon>Pseudomonadota</taxon>
        <taxon>Alphaproteobacteria</taxon>
        <taxon>Hyphomonadales</taxon>
        <taxon>Hyphomonadaceae</taxon>
        <taxon>Candidatus Viadribacter</taxon>
    </lineage>
</organism>
<evidence type="ECO:0000313" key="2">
    <source>
        <dbReference type="EMBL" id="ANP45569.1"/>
    </source>
</evidence>
<protein>
    <recommendedName>
        <fullName evidence="1">TIR domain-containing protein</fullName>
    </recommendedName>
</protein>
<keyword evidence="3" id="KW-1185">Reference proteome</keyword>
<dbReference type="OrthoDB" id="105971at2"/>
<dbReference type="InterPro" id="IPR035897">
    <property type="entry name" value="Toll_tir_struct_dom_sf"/>
</dbReference>
<dbReference type="Pfam" id="PF13676">
    <property type="entry name" value="TIR_2"/>
    <property type="match status" value="1"/>
</dbReference>
<dbReference type="GO" id="GO:0007165">
    <property type="term" value="P:signal transduction"/>
    <property type="evidence" value="ECO:0007669"/>
    <property type="project" value="InterPro"/>
</dbReference>
<dbReference type="Proteomes" id="UP000092498">
    <property type="component" value="Chromosome"/>
</dbReference>
<sequence>MSDIFISYKREDKARVEALYTLLLDLDAPVWFDAGIEVAMEWEARILEQIEKARAVIVCWSFAAVSSHWVIREATIGLERGILVPVTIHPCALIPPFDALQSADLTQWDGSPDHPEVQKVLLRLGLLIGKKNLARNGRLRAGGQKEAMVDLIRALLVERALSGGDPFTYKEAEEALRAAAAEEELHIGEFDQHSLWGALDAIAEQCRRRREPPLDVLVVSKDTGRPGRGYWQKHAFLPGDGDDLEKLVFERHLAAVRASNWSQDV</sequence>
<dbReference type="STRING" id="1759059.ATE48_06385"/>
<dbReference type="SUPFAM" id="SSF52200">
    <property type="entry name" value="Toll/Interleukin receptor TIR domain"/>
    <property type="match status" value="1"/>
</dbReference>
<dbReference type="AlphaFoldDB" id="A0A1B1AG77"/>
<proteinExistence type="predicted"/>
<evidence type="ECO:0000313" key="3">
    <source>
        <dbReference type="Proteomes" id="UP000092498"/>
    </source>
</evidence>
<accession>A0A1B1AG77</accession>
<evidence type="ECO:0000259" key="1">
    <source>
        <dbReference type="Pfam" id="PF13676"/>
    </source>
</evidence>
<name>A0A1B1AG77_9PROT</name>
<dbReference type="Gene3D" id="3.40.50.10140">
    <property type="entry name" value="Toll/interleukin-1 receptor homology (TIR) domain"/>
    <property type="match status" value="1"/>
</dbReference>
<dbReference type="KEGG" id="cbot:ATE48_06385"/>
<dbReference type="RefSeq" id="WP_066769090.1">
    <property type="nucleotide sequence ID" value="NZ_CP013244.1"/>
</dbReference>
<dbReference type="EMBL" id="CP013244">
    <property type="protein sequence ID" value="ANP45569.1"/>
    <property type="molecule type" value="Genomic_DNA"/>
</dbReference>
<feature type="domain" description="TIR" evidence="1">
    <location>
        <begin position="4"/>
        <end position="110"/>
    </location>
</feature>
<gene>
    <name evidence="2" type="ORF">ATE48_06385</name>
</gene>
<dbReference type="InterPro" id="IPR000157">
    <property type="entry name" value="TIR_dom"/>
</dbReference>
<dbReference type="InParanoid" id="A0A1B1AG77"/>
<reference evidence="2 3" key="1">
    <citation type="submission" date="2015-11" db="EMBL/GenBank/DDBJ databases">
        <title>Whole-Genome Sequence of Candidatus Oderbacter manganicum from the National Park Lower Oder Valley, Germany.</title>
        <authorList>
            <person name="Braun B."/>
            <person name="Liere K."/>
            <person name="Szewzyk U."/>
        </authorList>
    </citation>
    <scope>NUCLEOTIDE SEQUENCE [LARGE SCALE GENOMIC DNA]</scope>
    <source>
        <strain evidence="2 3">OTSz_A_272</strain>
    </source>
</reference>